<evidence type="ECO:0000313" key="4">
    <source>
        <dbReference type="Proteomes" id="UP000188243"/>
    </source>
</evidence>
<evidence type="ECO:0000256" key="2">
    <source>
        <dbReference type="ARBA" id="ARBA00022649"/>
    </source>
</evidence>
<dbReference type="InterPro" id="IPR007712">
    <property type="entry name" value="RelE/ParE_toxin"/>
</dbReference>
<dbReference type="SUPFAM" id="SSF143011">
    <property type="entry name" value="RelE-like"/>
    <property type="match status" value="1"/>
</dbReference>
<evidence type="ECO:0000256" key="1">
    <source>
        <dbReference type="ARBA" id="ARBA00006226"/>
    </source>
</evidence>
<gene>
    <name evidence="3" type="ORF">B0W48_16660</name>
</gene>
<dbReference type="Proteomes" id="UP000188243">
    <property type="component" value="Chromosome"/>
</dbReference>
<dbReference type="EMBL" id="CP019628">
    <property type="protein sequence ID" value="AQQ01256.1"/>
    <property type="molecule type" value="Genomic_DNA"/>
</dbReference>
<comment type="similarity">
    <text evidence="1">Belongs to the RelE toxin family.</text>
</comment>
<evidence type="ECO:0000313" key="3">
    <source>
        <dbReference type="EMBL" id="AQQ01256.1"/>
    </source>
</evidence>
<dbReference type="AlphaFoldDB" id="A0A1Q2H1L5"/>
<name>A0A1Q2H1L5_9GAMM</name>
<dbReference type="Pfam" id="PF05016">
    <property type="entry name" value="ParE_toxin"/>
    <property type="match status" value="1"/>
</dbReference>
<dbReference type="InterPro" id="IPR035093">
    <property type="entry name" value="RelE/ParE_toxin_dom_sf"/>
</dbReference>
<dbReference type="STRING" id="247523.B0W48_16660"/>
<sequence>MTYSLSIHREAKKDIKKLHPHIRNRIITALEQISENPRLYGSILLSGYTDLYRYRVGHHRIIYRINDDELEILVLDAKPRGEAYKKY</sequence>
<organism evidence="3 4">
    <name type="scientific">Pseudoalteromonas aliena</name>
    <dbReference type="NCBI Taxonomy" id="247523"/>
    <lineage>
        <taxon>Bacteria</taxon>
        <taxon>Pseudomonadati</taxon>
        <taxon>Pseudomonadota</taxon>
        <taxon>Gammaproteobacteria</taxon>
        <taxon>Alteromonadales</taxon>
        <taxon>Pseudoalteromonadaceae</taxon>
        <taxon>Pseudoalteromonas</taxon>
    </lineage>
</organism>
<proteinExistence type="inferred from homology"/>
<dbReference type="PANTHER" id="PTHR35601">
    <property type="entry name" value="TOXIN RELE"/>
    <property type="match status" value="1"/>
</dbReference>
<dbReference type="RefSeq" id="WP_077537905.1">
    <property type="nucleotide sequence ID" value="NZ_CP019628.1"/>
</dbReference>
<keyword evidence="2" id="KW-1277">Toxin-antitoxin system</keyword>
<reference evidence="3 4" key="1">
    <citation type="submission" date="2017-02" db="EMBL/GenBank/DDBJ databases">
        <title>Complete genome sequence of the cold-active Pseudoalteromonas aliena strain EH1 isolated from Arctic seawater.</title>
        <authorList>
            <person name="Kim E."/>
            <person name="Heo E."/>
            <person name="Kim H."/>
            <person name="Kim D."/>
        </authorList>
    </citation>
    <scope>NUCLEOTIDE SEQUENCE [LARGE SCALE GENOMIC DNA]</scope>
    <source>
        <strain evidence="3 4">EH1</strain>
    </source>
</reference>
<protein>
    <recommendedName>
        <fullName evidence="5">Plasmid stabilization protein</fullName>
    </recommendedName>
</protein>
<dbReference type="Gene3D" id="3.30.2310.20">
    <property type="entry name" value="RelE-like"/>
    <property type="match status" value="1"/>
</dbReference>
<accession>A0A1Q2H1L5</accession>
<evidence type="ECO:0008006" key="5">
    <source>
        <dbReference type="Google" id="ProtNLM"/>
    </source>
</evidence>
<dbReference type="KEGG" id="paln:B0W48_16660"/>
<dbReference type="PANTHER" id="PTHR35601:SF1">
    <property type="entry name" value="TOXIN RELE"/>
    <property type="match status" value="1"/>
</dbReference>